<dbReference type="Proteomes" id="UP000179807">
    <property type="component" value="Unassembled WGS sequence"/>
</dbReference>
<gene>
    <name evidence="3" type="ORF">TRFO_21942</name>
</gene>
<dbReference type="GO" id="GO:0003779">
    <property type="term" value="F:actin binding"/>
    <property type="evidence" value="ECO:0007669"/>
    <property type="project" value="InterPro"/>
</dbReference>
<dbReference type="GeneID" id="94836983"/>
<accession>A0A1J4KIS3</accession>
<dbReference type="InterPro" id="IPR002558">
    <property type="entry name" value="ILWEQ_dom"/>
</dbReference>
<evidence type="ECO:0000313" key="3">
    <source>
        <dbReference type="EMBL" id="OHT09213.1"/>
    </source>
</evidence>
<comment type="caution">
    <text evidence="3">The sequence shown here is derived from an EMBL/GenBank/DDBJ whole genome shotgun (WGS) entry which is preliminary data.</text>
</comment>
<keyword evidence="1" id="KW-0175">Coiled coil</keyword>
<evidence type="ECO:0000256" key="1">
    <source>
        <dbReference type="SAM" id="Coils"/>
    </source>
</evidence>
<dbReference type="OrthoDB" id="10503064at2759"/>
<dbReference type="VEuPathDB" id="TrichDB:TRFO_21942"/>
<dbReference type="Pfam" id="PF01608">
    <property type="entry name" value="I_LWEQ"/>
    <property type="match status" value="1"/>
</dbReference>
<reference evidence="3" key="1">
    <citation type="submission" date="2016-10" db="EMBL/GenBank/DDBJ databases">
        <authorList>
            <person name="Benchimol M."/>
            <person name="Almeida L.G."/>
            <person name="Vasconcelos A.T."/>
            <person name="Perreira-Neves A."/>
            <person name="Rosa I.A."/>
            <person name="Tasca T."/>
            <person name="Bogo M.R."/>
            <person name="de Souza W."/>
        </authorList>
    </citation>
    <scope>NUCLEOTIDE SEQUENCE [LARGE SCALE GENOMIC DNA]</scope>
    <source>
        <strain evidence="3">K</strain>
    </source>
</reference>
<keyword evidence="4" id="KW-1185">Reference proteome</keyword>
<name>A0A1J4KIS3_9EUKA</name>
<protein>
    <recommendedName>
        <fullName evidence="2">I/LWEQ domain-containing protein</fullName>
    </recommendedName>
</protein>
<evidence type="ECO:0000259" key="2">
    <source>
        <dbReference type="Pfam" id="PF01608"/>
    </source>
</evidence>
<feature type="domain" description="I/LWEQ" evidence="2">
    <location>
        <begin position="1706"/>
        <end position="1846"/>
    </location>
</feature>
<organism evidence="3 4">
    <name type="scientific">Tritrichomonas foetus</name>
    <dbReference type="NCBI Taxonomy" id="1144522"/>
    <lineage>
        <taxon>Eukaryota</taxon>
        <taxon>Metamonada</taxon>
        <taxon>Parabasalia</taxon>
        <taxon>Tritrichomonadida</taxon>
        <taxon>Tritrichomonadidae</taxon>
        <taxon>Tritrichomonas</taxon>
    </lineage>
</organism>
<dbReference type="RefSeq" id="XP_068362349.1">
    <property type="nucleotide sequence ID" value="XM_068502279.1"/>
</dbReference>
<feature type="coiled-coil region" evidence="1">
    <location>
        <begin position="1817"/>
        <end position="1846"/>
    </location>
</feature>
<proteinExistence type="predicted"/>
<dbReference type="EMBL" id="MLAK01000645">
    <property type="protein sequence ID" value="OHT09213.1"/>
    <property type="molecule type" value="Genomic_DNA"/>
</dbReference>
<evidence type="ECO:0000313" key="4">
    <source>
        <dbReference type="Proteomes" id="UP000179807"/>
    </source>
</evidence>
<sequence>MSQQIALEELATGLNQALTPSNVRPVDSEVKLTALAFGQGVSRDIVEKNHLPSETVDSVGHLYATTLFSNSVCFGVPKKNYENCSVTQITYSSSALVFYFDNLDFFIGVIPSFITDFVKVTMQHIKGEVSEEQFTKTAYAFVDYITIIQLLCAGADLEVPNLPAEFQLPQLKSQIDNLCQLALKCIQDGDLLRGIHAACQPTTEQEGVLAASLQNLNNLVPTFHQLFTLLNSKINEQFDTLFGEQAYIDWQLYCKNFTSIISKIIMTAYKVALYSPDTFIIVTQVLQQLANFSFETVNPFMTLLRFRGKFDQFVKSSKEAHDKMGSIFAPLLQAIINIIPKCPQPFAESVNGHLVPLFNELQKLHGEYDSRVEVLIAAMKADRRFSVFQSIGLGENSEVAEAAKATIEITNKIVTQLIKQTSSINEIAESLQKLTVEFETFSKFVVQYTESVQTMTQKVKLIQQRDAINNSLNQFVSSFQVFASTPENSVARLQAGLMCANLLLSLCSLDSHPTIIKQLNSLRQVLAENVTQFVPSNTKLLIEIMSLFMTRSSELPQEIAETFMAIFSIFITQIRESSTTFAANANPNNSTNVINCIHECDILQALLHALTEALNANNIPADLQAAVKLLDMFAYNIRYSADSFRLALQLNFRHLMKSFVSYMIPFVEMVSSAASLQSDEYFTRFSILKQQILDATKIIESKLEKAPIQGVYDQNYLIELHDASRESFAPSITLIKECQEILKLAATPAQIKTAMNNISHTLNTLVTLTPYISAIYYDRKLTLPTLLGFLLKKACDNTNRNLDMLAATLQTNPANAGVVGSQLVNSLCEFASTMDYLDQLHPVAGQVREIANAISQVTVHIALGNNQEQPQLLQLLQNIRQLSDGLQQIIEKYIEDVRGFGRQSAEALKKSQAAAEQKAQVQQDPNVPLFPEGQGILINPATNSKFEGLCIDRIPTQEEIDKLFMDAMTHGNDMMKGLLTGYVNAIKRDVDEFLPLFAQLQREPNNAEILARLNALGTRINGNLASYHECLNFNPENATEDHLKDLLDKFSQLPTVSKNLSAPEFLLNLSAYANANLKDPARAQFSALINEVSSTLATNPELAHTQLELLAQALFSSDPSTLTLTCLNALRDALAQKDAQRISLETQRSLFADKLARILAGTALPQPGSVQDNLNGTSNRIRDANSLSADNQQLMNTLISQFEDLILGDDKDLPDDENEIPDKIMDLSNNVIQLGGQILSDLKKATANDLPSINKLMESLKANALEIANIAVVLASRRQDIPNDVTDENQEEITKLLESIKSFEEGITTTVSSSNKSSALRACGKSNREITMSVGHISELVDSILEVPSSVLQPSIEDYSTHANLLLGDIMKLARMCNIDKNSPTLAPRFAKTMTTLNSHLGQFRTSVERVSHGTDEEQDLKGMLNDLEKLFVELKEPANLKYDIPREGFGLVSEIRRSVADALSQEVVAQPKAVSSLPFRFSVPPTQQFAPASTAEIHPLIVSAASEMQKSLNTISASLNNAKTQPDTILSQLTAFHDTVSKLIIPTDRMISSTWNPQCQNQLHFSRSLLIGSGDSAIDAARSRLLGSDGWRDNVSQFVNAATEALSRTLSASQNAVDAAKADLAVTNEAERELVNAARSVQQSQQRLLSMRTIANEKKISSGEGYLGCDIIEISAPILSTAAKLIETAQAQTRFLLQRDPTLPNQKGMVKTANDLVESLALITVAAESTVNNEPDAISKVLAASNLVSSAVAHFLAEVHQKNGSPELNDAMEKITGSIQGLVKQLRAFGEAAQNAETQRNTDSVAVGKKPLSSMIEKLNAEAKVVEARRALEEAEQKLKKARTQGPK</sequence>